<evidence type="ECO:0000313" key="3">
    <source>
        <dbReference type="Proteomes" id="UP000199053"/>
    </source>
</evidence>
<dbReference type="PANTHER" id="PTHR37694:SF1">
    <property type="entry name" value="SLR8022 PROTEIN"/>
    <property type="match status" value="1"/>
</dbReference>
<dbReference type="InterPro" id="IPR013096">
    <property type="entry name" value="Cupin_2"/>
</dbReference>
<dbReference type="SUPFAM" id="SSF51182">
    <property type="entry name" value="RmlC-like cupins"/>
    <property type="match status" value="1"/>
</dbReference>
<proteinExistence type="predicted"/>
<organism evidence="2 3">
    <name type="scientific">Maridesulfovibrio ferrireducens</name>
    <dbReference type="NCBI Taxonomy" id="246191"/>
    <lineage>
        <taxon>Bacteria</taxon>
        <taxon>Pseudomonadati</taxon>
        <taxon>Thermodesulfobacteriota</taxon>
        <taxon>Desulfovibrionia</taxon>
        <taxon>Desulfovibrionales</taxon>
        <taxon>Desulfovibrionaceae</taxon>
        <taxon>Maridesulfovibrio</taxon>
    </lineage>
</organism>
<reference evidence="3" key="1">
    <citation type="submission" date="2016-10" db="EMBL/GenBank/DDBJ databases">
        <authorList>
            <person name="Varghese N."/>
            <person name="Submissions S."/>
        </authorList>
    </citation>
    <scope>NUCLEOTIDE SEQUENCE [LARGE SCALE GENOMIC DNA]</scope>
    <source>
        <strain evidence="3">DSM 16995</strain>
    </source>
</reference>
<dbReference type="InterPro" id="IPR011051">
    <property type="entry name" value="RmlC_Cupin_sf"/>
</dbReference>
<dbReference type="Gene3D" id="2.60.120.10">
    <property type="entry name" value="Jelly Rolls"/>
    <property type="match status" value="1"/>
</dbReference>
<accession>A0A1G9B7N7</accession>
<dbReference type="Pfam" id="PF07883">
    <property type="entry name" value="Cupin_2"/>
    <property type="match status" value="1"/>
</dbReference>
<dbReference type="Proteomes" id="UP000199053">
    <property type="component" value="Unassembled WGS sequence"/>
</dbReference>
<protein>
    <submittedName>
        <fullName evidence="2">Cupin domain protein</fullName>
    </submittedName>
</protein>
<feature type="domain" description="Cupin type-2" evidence="1">
    <location>
        <begin position="53"/>
        <end position="115"/>
    </location>
</feature>
<dbReference type="PANTHER" id="PTHR37694">
    <property type="entry name" value="SLR8022 PROTEIN"/>
    <property type="match status" value="1"/>
</dbReference>
<keyword evidence="3" id="KW-1185">Reference proteome</keyword>
<sequence length="125" mass="13410">MADSSFLSKVPNPVTIKNIDHGKVVNLVDLVTYQDGQVVSRTLSQHKTVTLTLFAFETGEGISTHTTPGDAMVQVLDGTAEVTIDGDVFTVGTGQSIVMPANTPHGLKAKERFKMLLTLIKEKAV</sequence>
<dbReference type="EMBL" id="FNGA01000001">
    <property type="protein sequence ID" value="SDK35566.1"/>
    <property type="molecule type" value="Genomic_DNA"/>
</dbReference>
<dbReference type="InterPro" id="IPR014710">
    <property type="entry name" value="RmlC-like_jellyroll"/>
</dbReference>
<dbReference type="CDD" id="cd02230">
    <property type="entry name" value="cupin_HP0902-like"/>
    <property type="match status" value="1"/>
</dbReference>
<dbReference type="OrthoDB" id="1121052at2"/>
<evidence type="ECO:0000313" key="2">
    <source>
        <dbReference type="EMBL" id="SDK35566.1"/>
    </source>
</evidence>
<dbReference type="STRING" id="246191.SAMN05660337_0187"/>
<evidence type="ECO:0000259" key="1">
    <source>
        <dbReference type="Pfam" id="PF07883"/>
    </source>
</evidence>
<name>A0A1G9B7N7_9BACT</name>
<dbReference type="AlphaFoldDB" id="A0A1G9B7N7"/>
<gene>
    <name evidence="2" type="ORF">SAMN05660337_0187</name>
</gene>
<dbReference type="RefSeq" id="WP_092157337.1">
    <property type="nucleotide sequence ID" value="NZ_FNGA01000001.1"/>
</dbReference>